<dbReference type="EMBL" id="SLXK01000038">
    <property type="protein sequence ID" value="TCP21941.1"/>
    <property type="molecule type" value="Genomic_DNA"/>
</dbReference>
<evidence type="ECO:0000313" key="1">
    <source>
        <dbReference type="EMBL" id="TCP21941.1"/>
    </source>
</evidence>
<sequence length="86" mass="9515">MSLRIVYNGVELMTALDNAGVFNGENEGYGWSSHFKSNNNAGLSGTMDQFANNELYENINIIKDNDYIDAFINDQDVARGEFGNIG</sequence>
<proteinExistence type="predicted"/>
<name>A0A4R2NKF6_9BACL</name>
<organism evidence="1 2">
    <name type="scientific">Scopulibacillus darangshiensis</name>
    <dbReference type="NCBI Taxonomy" id="442528"/>
    <lineage>
        <taxon>Bacteria</taxon>
        <taxon>Bacillati</taxon>
        <taxon>Bacillota</taxon>
        <taxon>Bacilli</taxon>
        <taxon>Bacillales</taxon>
        <taxon>Sporolactobacillaceae</taxon>
        <taxon>Scopulibacillus</taxon>
    </lineage>
</organism>
<gene>
    <name evidence="1" type="ORF">EV207_13828</name>
</gene>
<dbReference type="RefSeq" id="WP_132747637.1">
    <property type="nucleotide sequence ID" value="NZ_SLXK01000038.1"/>
</dbReference>
<reference evidence="1 2" key="1">
    <citation type="submission" date="2019-03" db="EMBL/GenBank/DDBJ databases">
        <title>Genomic Encyclopedia of Type Strains, Phase IV (KMG-IV): sequencing the most valuable type-strain genomes for metagenomic binning, comparative biology and taxonomic classification.</title>
        <authorList>
            <person name="Goeker M."/>
        </authorList>
    </citation>
    <scope>NUCLEOTIDE SEQUENCE [LARGE SCALE GENOMIC DNA]</scope>
    <source>
        <strain evidence="1 2">DSM 19377</strain>
    </source>
</reference>
<keyword evidence="2" id="KW-1185">Reference proteome</keyword>
<dbReference type="OrthoDB" id="2943866at2"/>
<protein>
    <submittedName>
        <fullName evidence="1">Uncharacterized protein</fullName>
    </submittedName>
</protein>
<evidence type="ECO:0000313" key="2">
    <source>
        <dbReference type="Proteomes" id="UP000295416"/>
    </source>
</evidence>
<dbReference type="AlphaFoldDB" id="A0A4R2NKF6"/>
<comment type="caution">
    <text evidence="1">The sequence shown here is derived from an EMBL/GenBank/DDBJ whole genome shotgun (WGS) entry which is preliminary data.</text>
</comment>
<dbReference type="Proteomes" id="UP000295416">
    <property type="component" value="Unassembled WGS sequence"/>
</dbReference>
<accession>A0A4R2NKF6</accession>